<reference evidence="6 7" key="1">
    <citation type="submission" date="2015-03" db="EMBL/GenBank/DDBJ databases">
        <authorList>
            <person name="McCorrison J."/>
            <person name="Sanka R."/>
            <person name="Adams M."/>
            <person name="Brinkac L."/>
            <person name="Nierman W."/>
            <person name="Sutton G."/>
            <person name="Nelson K."/>
            <person name="Kiedrowski L."/>
            <person name="Guerrero D."/>
            <person name="Bonomo R."/>
        </authorList>
    </citation>
    <scope>NUCLEOTIDE SEQUENCE [LARGE SCALE GENOMIC DNA]</scope>
    <source>
        <strain evidence="6 7">35699</strain>
    </source>
</reference>
<dbReference type="Proteomes" id="UP000033352">
    <property type="component" value="Unassembled WGS sequence"/>
</dbReference>
<dbReference type="SMART" id="SM00420">
    <property type="entry name" value="HTH_DEOR"/>
    <property type="match status" value="1"/>
</dbReference>
<dbReference type="InterPro" id="IPR001034">
    <property type="entry name" value="DeoR_HTH"/>
</dbReference>
<dbReference type="InterPro" id="IPR018356">
    <property type="entry name" value="Tscrpt_reg_HTH_DeoR_CS"/>
</dbReference>
<feature type="domain" description="HTH deoR-type" evidence="5">
    <location>
        <begin position="8"/>
        <end position="63"/>
    </location>
</feature>
<comment type="caution">
    <text evidence="6">The sequence shown here is derived from an EMBL/GenBank/DDBJ whole genome shotgun (WGS) entry which is preliminary data.</text>
</comment>
<keyword evidence="4" id="KW-0804">Transcription</keyword>
<dbReference type="InterPro" id="IPR036390">
    <property type="entry name" value="WH_DNA-bd_sf"/>
</dbReference>
<keyword evidence="3" id="KW-0238">DNA-binding</keyword>
<dbReference type="PROSITE" id="PS00894">
    <property type="entry name" value="HTH_DEOR_1"/>
    <property type="match status" value="1"/>
</dbReference>
<evidence type="ECO:0000256" key="4">
    <source>
        <dbReference type="ARBA" id="ARBA00023163"/>
    </source>
</evidence>
<dbReference type="RefSeq" id="WP_045286875.1">
    <property type="nucleotide sequence ID" value="NZ_JZYX01000082.1"/>
</dbReference>
<proteinExistence type="predicted"/>
<dbReference type="SUPFAM" id="SSF46785">
    <property type="entry name" value="Winged helix' DNA-binding domain"/>
    <property type="match status" value="1"/>
</dbReference>
<dbReference type="SMART" id="SM01134">
    <property type="entry name" value="DeoRC"/>
    <property type="match status" value="1"/>
</dbReference>
<dbReference type="GO" id="GO:0003700">
    <property type="term" value="F:DNA-binding transcription factor activity"/>
    <property type="evidence" value="ECO:0007669"/>
    <property type="project" value="InterPro"/>
</dbReference>
<keyword evidence="1" id="KW-0678">Repressor</keyword>
<evidence type="ECO:0000313" key="7">
    <source>
        <dbReference type="Proteomes" id="UP000033352"/>
    </source>
</evidence>
<dbReference type="InterPro" id="IPR036388">
    <property type="entry name" value="WH-like_DNA-bd_sf"/>
</dbReference>
<evidence type="ECO:0000256" key="2">
    <source>
        <dbReference type="ARBA" id="ARBA00023015"/>
    </source>
</evidence>
<organism evidence="6 7">
    <name type="scientific">Enterobacter sichuanensis</name>
    <dbReference type="NCBI Taxonomy" id="2071710"/>
    <lineage>
        <taxon>Bacteria</taxon>
        <taxon>Pseudomonadati</taxon>
        <taxon>Pseudomonadota</taxon>
        <taxon>Gammaproteobacteria</taxon>
        <taxon>Enterobacterales</taxon>
        <taxon>Enterobacteriaceae</taxon>
        <taxon>Enterobacter</taxon>
        <taxon>Enterobacter cloacae complex</taxon>
    </lineage>
</organism>
<dbReference type="PANTHER" id="PTHR30363:SF4">
    <property type="entry name" value="GLYCEROL-3-PHOSPHATE REGULON REPRESSOR"/>
    <property type="match status" value="1"/>
</dbReference>
<sequence>MLDYAAFPEQRQARIRQILQESGRVVCTELASQMNVSEHTIRRDLHELSKEGICKKVYGGAVLQLPDAGSFFSREQKVSAEKNTIAQKAAALVMPGGCIFIDAGTTNLALAKALPADLRVTVVTNSPAIAAELLQHPLCEVIVTGGQVQRTSGGAVDATAASQIQGIIFDQAFIGGCAMDPEMGLTGFDFADCAFKKVAIAQSNQTIVALTANKLPGVARYVVATSRDIDVLVVEEGIEQGVLDAFAAQDIRIVCA</sequence>
<dbReference type="PANTHER" id="PTHR30363">
    <property type="entry name" value="HTH-TYPE TRANSCRIPTIONAL REGULATOR SRLR-RELATED"/>
    <property type="match status" value="1"/>
</dbReference>
<dbReference type="InterPro" id="IPR037171">
    <property type="entry name" value="NagB/RpiA_transferase-like"/>
</dbReference>
<dbReference type="OrthoDB" id="9814815at2"/>
<gene>
    <name evidence="6" type="ORF">SS37_24280</name>
</gene>
<evidence type="ECO:0000256" key="3">
    <source>
        <dbReference type="ARBA" id="ARBA00023125"/>
    </source>
</evidence>
<dbReference type="PATRIC" id="fig|1619248.3.peg.5047"/>
<dbReference type="Pfam" id="PF00455">
    <property type="entry name" value="DeoRC"/>
    <property type="match status" value="1"/>
</dbReference>
<evidence type="ECO:0000259" key="5">
    <source>
        <dbReference type="PROSITE" id="PS51000"/>
    </source>
</evidence>
<dbReference type="EMBL" id="JZYX01000082">
    <property type="protein sequence ID" value="KJN15309.1"/>
    <property type="molecule type" value="Genomic_DNA"/>
</dbReference>
<dbReference type="Gene3D" id="1.10.10.10">
    <property type="entry name" value="Winged helix-like DNA-binding domain superfamily/Winged helix DNA-binding domain"/>
    <property type="match status" value="1"/>
</dbReference>
<dbReference type="Pfam" id="PF08220">
    <property type="entry name" value="HTH_DeoR"/>
    <property type="match status" value="1"/>
</dbReference>
<protein>
    <submittedName>
        <fullName evidence="6">Decarboxylase</fullName>
    </submittedName>
</protein>
<dbReference type="InterPro" id="IPR050313">
    <property type="entry name" value="Carb_Metab_HTH_regulators"/>
</dbReference>
<dbReference type="AlphaFoldDB" id="A0A0F1A2E5"/>
<dbReference type="GO" id="GO:0003677">
    <property type="term" value="F:DNA binding"/>
    <property type="evidence" value="ECO:0007669"/>
    <property type="project" value="UniProtKB-KW"/>
</dbReference>
<dbReference type="InterPro" id="IPR014036">
    <property type="entry name" value="DeoR-like_C"/>
</dbReference>
<dbReference type="PROSITE" id="PS51000">
    <property type="entry name" value="HTH_DEOR_2"/>
    <property type="match status" value="1"/>
</dbReference>
<name>A0A0F1A2E5_9ENTR</name>
<evidence type="ECO:0000256" key="1">
    <source>
        <dbReference type="ARBA" id="ARBA00022491"/>
    </source>
</evidence>
<accession>A0A0F1A2E5</accession>
<dbReference type="SUPFAM" id="SSF100950">
    <property type="entry name" value="NagB/RpiA/CoA transferase-like"/>
    <property type="match status" value="1"/>
</dbReference>
<evidence type="ECO:0000313" key="6">
    <source>
        <dbReference type="EMBL" id="KJN15309.1"/>
    </source>
</evidence>
<dbReference type="PRINTS" id="PR00037">
    <property type="entry name" value="HTHLACR"/>
</dbReference>
<keyword evidence="2" id="KW-0805">Transcription regulation</keyword>